<dbReference type="InterPro" id="IPR051134">
    <property type="entry name" value="PPP_phosphatase"/>
</dbReference>
<keyword evidence="2" id="KW-0479">Metal-binding</keyword>
<evidence type="ECO:0000256" key="2">
    <source>
        <dbReference type="ARBA" id="ARBA00022723"/>
    </source>
</evidence>
<dbReference type="PANTHER" id="PTHR45668">
    <property type="entry name" value="SERINE/THREONINE-PROTEIN PHOSPHATASE 5-RELATED"/>
    <property type="match status" value="1"/>
</dbReference>
<dbReference type="InterPro" id="IPR029052">
    <property type="entry name" value="Metallo-depent_PP-like"/>
</dbReference>
<name>A0A146K4K3_9EUKA</name>
<reference evidence="6" key="1">
    <citation type="submission" date="2015-07" db="EMBL/GenBank/DDBJ databases">
        <title>Adaptation to a free-living lifestyle via gene acquisitions in the diplomonad Trepomonas sp. PC1.</title>
        <authorList>
            <person name="Xu F."/>
            <person name="Jerlstrom-Hultqvist J."/>
            <person name="Kolisko M."/>
            <person name="Simpson A.G.B."/>
            <person name="Roger A.J."/>
            <person name="Svard S.G."/>
            <person name="Andersson J.O."/>
        </authorList>
    </citation>
    <scope>NUCLEOTIDE SEQUENCE</scope>
    <source>
        <strain evidence="6">PC1</strain>
    </source>
</reference>
<dbReference type="PANTHER" id="PTHR45668:SF5">
    <property type="entry name" value="SERINE_THREONINE-PROTEIN PHOSPHATASE 5"/>
    <property type="match status" value="1"/>
</dbReference>
<protein>
    <recommendedName>
        <fullName evidence="4">Serine/threonine-protein phosphatase</fullName>
        <ecNumber evidence="4">3.1.3.16</ecNumber>
    </recommendedName>
</protein>
<evidence type="ECO:0000256" key="3">
    <source>
        <dbReference type="ARBA" id="ARBA00023211"/>
    </source>
</evidence>
<proteinExistence type="inferred from homology"/>
<dbReference type="GO" id="GO:0004722">
    <property type="term" value="F:protein serine/threonine phosphatase activity"/>
    <property type="evidence" value="ECO:0007669"/>
    <property type="project" value="UniProtKB-EC"/>
</dbReference>
<dbReference type="InterPro" id="IPR004843">
    <property type="entry name" value="Calcineurin-like_PHP"/>
</dbReference>
<dbReference type="SUPFAM" id="SSF56300">
    <property type="entry name" value="Metallo-dependent phosphatases"/>
    <property type="match status" value="1"/>
</dbReference>
<dbReference type="Gene3D" id="3.60.21.10">
    <property type="match status" value="1"/>
</dbReference>
<evidence type="ECO:0000256" key="1">
    <source>
        <dbReference type="ARBA" id="ARBA00001936"/>
    </source>
</evidence>
<evidence type="ECO:0000256" key="4">
    <source>
        <dbReference type="RuleBase" id="RU004273"/>
    </source>
</evidence>
<dbReference type="EC" id="3.1.3.16" evidence="4"/>
<keyword evidence="3" id="KW-0464">Manganese</keyword>
<comment type="similarity">
    <text evidence="4">Belongs to the PPP phosphatase family.</text>
</comment>
<comment type="cofactor">
    <cofactor evidence="1">
        <name>Mn(2+)</name>
        <dbReference type="ChEBI" id="CHEBI:29035"/>
    </cofactor>
</comment>
<feature type="domain" description="Serine/threonine specific protein phosphatases" evidence="5">
    <location>
        <begin position="225"/>
        <end position="230"/>
    </location>
</feature>
<sequence length="475" mass="55421">MQMTPQMMQQLAMMNQPPTREELERRSKIFFKPVKRNAINISKQEQLQIQQWFAENWFQTLAKDVKDCYTFDEQQQATVKVKQIIPKEVIIKVLELGQRIFTNSLNVETIICPGTSLYDFMLDIPKQYKQKLPTDFQVSQMKDMKPIELQYNTPQIPKHPHMIVVGDTHGTFEVIDNIFLREGYPSDDTIYLFNGDYVDRGNFSIEVFIALLAFKILNPKSIYMLRGNHETQSVAEMYSLKEEIKQKYNDDSLFPMFIKCFQALPLAAKVNDSYYIVHGGISGYKNFDIDMINQLNRFREPESSQFQQFQAFDPLSDVLWSDPVESVENIIFNQQRGTSIQFGKTAIKKFLKNSQLQFLIRSHTCVKEGYQLMHDGHTMTLFSVPNYNEKNLGAYCVLYGLYDEAQTPSESQKRAMKDVSPLALYNQNPGVPLCFIRQFNCSDHAMITNQPIIREMMMKQQQMQIMELMRQQGMI</sequence>
<keyword evidence="4" id="KW-0378">Hydrolase</keyword>
<dbReference type="EMBL" id="GDID01005782">
    <property type="protein sequence ID" value="JAP90824.1"/>
    <property type="molecule type" value="Transcribed_RNA"/>
</dbReference>
<dbReference type="PRINTS" id="PR00114">
    <property type="entry name" value="STPHPHTASE"/>
</dbReference>
<evidence type="ECO:0000313" key="6">
    <source>
        <dbReference type="EMBL" id="JAP90824.1"/>
    </source>
</evidence>
<organism evidence="6">
    <name type="scientific">Trepomonas sp. PC1</name>
    <dbReference type="NCBI Taxonomy" id="1076344"/>
    <lineage>
        <taxon>Eukaryota</taxon>
        <taxon>Metamonada</taxon>
        <taxon>Diplomonadida</taxon>
        <taxon>Hexamitidae</taxon>
        <taxon>Hexamitinae</taxon>
        <taxon>Trepomonas</taxon>
    </lineage>
</organism>
<gene>
    <name evidence="6" type="ORF">TPC1_17762</name>
</gene>
<comment type="catalytic activity">
    <reaction evidence="4">
        <text>O-phospho-L-threonyl-[protein] + H2O = L-threonyl-[protein] + phosphate</text>
        <dbReference type="Rhea" id="RHEA:47004"/>
        <dbReference type="Rhea" id="RHEA-COMP:11060"/>
        <dbReference type="Rhea" id="RHEA-COMP:11605"/>
        <dbReference type="ChEBI" id="CHEBI:15377"/>
        <dbReference type="ChEBI" id="CHEBI:30013"/>
        <dbReference type="ChEBI" id="CHEBI:43474"/>
        <dbReference type="ChEBI" id="CHEBI:61977"/>
        <dbReference type="EC" id="3.1.3.16"/>
    </reaction>
</comment>
<dbReference type="InterPro" id="IPR006186">
    <property type="entry name" value="Ser/Thr-sp_prot-phosphatase"/>
</dbReference>
<evidence type="ECO:0000259" key="5">
    <source>
        <dbReference type="PROSITE" id="PS00125"/>
    </source>
</evidence>
<dbReference type="AlphaFoldDB" id="A0A146K4K3"/>
<dbReference type="SMART" id="SM00156">
    <property type="entry name" value="PP2Ac"/>
    <property type="match status" value="1"/>
</dbReference>
<accession>A0A146K4K3</accession>
<dbReference type="Pfam" id="PF00149">
    <property type="entry name" value="Metallophos"/>
    <property type="match status" value="1"/>
</dbReference>
<dbReference type="GO" id="GO:0046872">
    <property type="term" value="F:metal ion binding"/>
    <property type="evidence" value="ECO:0007669"/>
    <property type="project" value="UniProtKB-KW"/>
</dbReference>
<dbReference type="PROSITE" id="PS00125">
    <property type="entry name" value="SER_THR_PHOSPHATASE"/>
    <property type="match status" value="1"/>
</dbReference>